<dbReference type="NCBIfam" id="NF002270">
    <property type="entry name" value="PRK01202.1"/>
    <property type="match status" value="1"/>
</dbReference>
<evidence type="ECO:0000256" key="1">
    <source>
        <dbReference type="ARBA" id="ARBA00009249"/>
    </source>
</evidence>
<organism evidence="5 6">
    <name type="scientific">Marinibaculum pumilum</name>
    <dbReference type="NCBI Taxonomy" id="1766165"/>
    <lineage>
        <taxon>Bacteria</taxon>
        <taxon>Pseudomonadati</taxon>
        <taxon>Pseudomonadota</taxon>
        <taxon>Alphaproteobacteria</taxon>
        <taxon>Rhodospirillales</taxon>
        <taxon>Rhodospirillaceae</taxon>
        <taxon>Marinibaculum</taxon>
    </lineage>
</organism>
<feature type="modified residue" description="N6-lipoyllysine" evidence="3">
    <location>
        <position position="60"/>
    </location>
</feature>
<dbReference type="InterPro" id="IPR017453">
    <property type="entry name" value="GCV_H_sub"/>
</dbReference>
<reference evidence="6" key="1">
    <citation type="journal article" date="2019" name="Int. J. Syst. Evol. Microbiol.">
        <title>The Global Catalogue of Microorganisms (GCM) 10K type strain sequencing project: providing services to taxonomists for standard genome sequencing and annotation.</title>
        <authorList>
            <consortium name="The Broad Institute Genomics Platform"/>
            <consortium name="The Broad Institute Genome Sequencing Center for Infectious Disease"/>
            <person name="Wu L."/>
            <person name="Ma J."/>
        </authorList>
    </citation>
    <scope>NUCLEOTIDE SEQUENCE [LARGE SCALE GENOMIC DNA]</scope>
    <source>
        <strain evidence="6">KCTC 42964</strain>
    </source>
</reference>
<comment type="cofactor">
    <cofactor evidence="3">
        <name>(R)-lipoate</name>
        <dbReference type="ChEBI" id="CHEBI:83088"/>
    </cofactor>
    <text evidence="3">Binds 1 lipoyl cofactor covalently.</text>
</comment>
<dbReference type="Proteomes" id="UP001595528">
    <property type="component" value="Unassembled WGS sequence"/>
</dbReference>
<evidence type="ECO:0000313" key="5">
    <source>
        <dbReference type="EMBL" id="MFC3226508.1"/>
    </source>
</evidence>
<dbReference type="Gene3D" id="2.40.50.100">
    <property type="match status" value="1"/>
</dbReference>
<proteinExistence type="inferred from homology"/>
<comment type="subunit">
    <text evidence="3">The glycine cleavage system is composed of four proteins: P, T, L and H.</text>
</comment>
<comment type="function">
    <text evidence="3">The glycine cleavage system catalyzes the degradation of glycine. The H protein shuttles the methylamine group of glycine from the P protein to the T protein.</text>
</comment>
<dbReference type="EMBL" id="JBHRTR010000013">
    <property type="protein sequence ID" value="MFC3226508.1"/>
    <property type="molecule type" value="Genomic_DNA"/>
</dbReference>
<name>A0ABV7KVX5_9PROT</name>
<dbReference type="PANTHER" id="PTHR11715">
    <property type="entry name" value="GLYCINE CLEAVAGE SYSTEM H PROTEIN"/>
    <property type="match status" value="1"/>
</dbReference>
<dbReference type="InterPro" id="IPR003016">
    <property type="entry name" value="2-oxoA_DH_lipoyl-BS"/>
</dbReference>
<dbReference type="PROSITE" id="PS50968">
    <property type="entry name" value="BIOTINYL_LIPOYL"/>
    <property type="match status" value="1"/>
</dbReference>
<dbReference type="CDD" id="cd06848">
    <property type="entry name" value="GCS_H"/>
    <property type="match status" value="1"/>
</dbReference>
<dbReference type="Pfam" id="PF01597">
    <property type="entry name" value="GCV_H"/>
    <property type="match status" value="1"/>
</dbReference>
<dbReference type="HAMAP" id="MF_00272">
    <property type="entry name" value="GcvH"/>
    <property type="match status" value="1"/>
</dbReference>
<evidence type="ECO:0000313" key="6">
    <source>
        <dbReference type="Proteomes" id="UP001595528"/>
    </source>
</evidence>
<dbReference type="SUPFAM" id="SSF51230">
    <property type="entry name" value="Single hybrid motif"/>
    <property type="match status" value="1"/>
</dbReference>
<gene>
    <name evidence="3 5" type="primary">gcvH</name>
    <name evidence="5" type="ORF">ACFOGJ_04660</name>
</gene>
<sequence length="125" mass="13677">MSVIGYSKDHEWVELDGDIGTVGITEYAQEQLGDIVFVELPEVGRTVAKAEEFAVIESVKAASEIYAPMTGEVVEVNEGLTEEPATVNDDAEGAGWIAKIKITDPSEFDDLMDEEAYKEFLETIS</sequence>
<evidence type="ECO:0000256" key="3">
    <source>
        <dbReference type="HAMAP-Rule" id="MF_00272"/>
    </source>
</evidence>
<protein>
    <recommendedName>
        <fullName evidence="3">Glycine cleavage system H protein</fullName>
    </recommendedName>
</protein>
<evidence type="ECO:0000256" key="2">
    <source>
        <dbReference type="ARBA" id="ARBA00022823"/>
    </source>
</evidence>
<keyword evidence="6" id="KW-1185">Reference proteome</keyword>
<feature type="domain" description="Lipoyl-binding" evidence="4">
    <location>
        <begin position="19"/>
        <end position="101"/>
    </location>
</feature>
<dbReference type="InterPro" id="IPR002930">
    <property type="entry name" value="GCV_H"/>
</dbReference>
<dbReference type="PANTHER" id="PTHR11715:SF3">
    <property type="entry name" value="GLYCINE CLEAVAGE SYSTEM H PROTEIN-RELATED"/>
    <property type="match status" value="1"/>
</dbReference>
<dbReference type="NCBIfam" id="TIGR00527">
    <property type="entry name" value="gcvH"/>
    <property type="match status" value="1"/>
</dbReference>
<dbReference type="InterPro" id="IPR011053">
    <property type="entry name" value="Single_hybrid_motif"/>
</dbReference>
<dbReference type="InterPro" id="IPR033753">
    <property type="entry name" value="GCV_H/Fam206"/>
</dbReference>
<dbReference type="RefSeq" id="WP_379898526.1">
    <property type="nucleotide sequence ID" value="NZ_JBHRTR010000013.1"/>
</dbReference>
<keyword evidence="2 3" id="KW-0450">Lipoyl</keyword>
<accession>A0ABV7KVX5</accession>
<comment type="caution">
    <text evidence="5">The sequence shown here is derived from an EMBL/GenBank/DDBJ whole genome shotgun (WGS) entry which is preliminary data.</text>
</comment>
<dbReference type="InterPro" id="IPR000089">
    <property type="entry name" value="Biotin_lipoyl"/>
</dbReference>
<dbReference type="PROSITE" id="PS00189">
    <property type="entry name" value="LIPOYL"/>
    <property type="match status" value="1"/>
</dbReference>
<evidence type="ECO:0000259" key="4">
    <source>
        <dbReference type="PROSITE" id="PS50968"/>
    </source>
</evidence>
<comment type="similarity">
    <text evidence="1 3">Belongs to the GcvH family.</text>
</comment>